<keyword evidence="2" id="KW-1185">Reference proteome</keyword>
<gene>
    <name evidence="1" type="ORF">O181_022237</name>
</gene>
<accession>A0A9Q3CH36</accession>
<protein>
    <submittedName>
        <fullName evidence="1">Uncharacterized protein</fullName>
    </submittedName>
</protein>
<evidence type="ECO:0000313" key="1">
    <source>
        <dbReference type="EMBL" id="MBW0482522.1"/>
    </source>
</evidence>
<reference evidence="1" key="1">
    <citation type="submission" date="2021-03" db="EMBL/GenBank/DDBJ databases">
        <title>Draft genome sequence of rust myrtle Austropuccinia psidii MF-1, a brazilian biotype.</title>
        <authorList>
            <person name="Quecine M.C."/>
            <person name="Pachon D.M.R."/>
            <person name="Bonatelli M.L."/>
            <person name="Correr F.H."/>
            <person name="Franceschini L.M."/>
            <person name="Leite T.F."/>
            <person name="Margarido G.R.A."/>
            <person name="Almeida C.A."/>
            <person name="Ferrarezi J.A."/>
            <person name="Labate C.A."/>
        </authorList>
    </citation>
    <scope>NUCLEOTIDE SEQUENCE</scope>
    <source>
        <strain evidence="1">MF-1</strain>
    </source>
</reference>
<name>A0A9Q3CH36_9BASI</name>
<evidence type="ECO:0000313" key="2">
    <source>
        <dbReference type="Proteomes" id="UP000765509"/>
    </source>
</evidence>
<organism evidence="1 2">
    <name type="scientific">Austropuccinia psidii MF-1</name>
    <dbReference type="NCBI Taxonomy" id="1389203"/>
    <lineage>
        <taxon>Eukaryota</taxon>
        <taxon>Fungi</taxon>
        <taxon>Dikarya</taxon>
        <taxon>Basidiomycota</taxon>
        <taxon>Pucciniomycotina</taxon>
        <taxon>Pucciniomycetes</taxon>
        <taxon>Pucciniales</taxon>
        <taxon>Sphaerophragmiaceae</taxon>
        <taxon>Austropuccinia</taxon>
    </lineage>
</organism>
<comment type="caution">
    <text evidence="1">The sequence shown here is derived from an EMBL/GenBank/DDBJ whole genome shotgun (WGS) entry which is preliminary data.</text>
</comment>
<dbReference type="AlphaFoldDB" id="A0A9Q3CH36"/>
<sequence length="115" mass="12535">MGPIEDGLWLRAWSLGRWASWAHNFHIQFGAYIKEWWQECGCTNMTAGSAANYATFGGPRLTLAYSKAYLPQVNFCTGTYWEKLVVSKDNLTVGMLLCGQGGMCGMIKGGAGSGL</sequence>
<proteinExistence type="predicted"/>
<dbReference type="EMBL" id="AVOT02006821">
    <property type="protein sequence ID" value="MBW0482522.1"/>
    <property type="molecule type" value="Genomic_DNA"/>
</dbReference>
<dbReference type="Proteomes" id="UP000765509">
    <property type="component" value="Unassembled WGS sequence"/>
</dbReference>